<dbReference type="AlphaFoldDB" id="A0A7S3Q9J0"/>
<gene>
    <name evidence="3" type="ORF">CDEB00056_LOCUS15274</name>
</gene>
<dbReference type="Gene3D" id="2.170.270.10">
    <property type="entry name" value="SET domain"/>
    <property type="match status" value="2"/>
</dbReference>
<dbReference type="InterPro" id="IPR001214">
    <property type="entry name" value="SET_dom"/>
</dbReference>
<keyword evidence="1" id="KW-0732">Signal</keyword>
<feature type="chain" id="PRO_5030958371" description="SET domain-containing protein" evidence="1">
    <location>
        <begin position="18"/>
        <end position="670"/>
    </location>
</feature>
<feature type="domain" description="SET" evidence="2">
    <location>
        <begin position="84"/>
        <end position="502"/>
    </location>
</feature>
<dbReference type="Pfam" id="PF00856">
    <property type="entry name" value="SET"/>
    <property type="match status" value="1"/>
</dbReference>
<proteinExistence type="predicted"/>
<sequence>MKSIIALSMLRIGSAVAAQTIYAEFQEQSAECAGLDGTCNAATSSNNSANNTIQSNYTVLGETIENYNASNVKSGNGEEHPFQCSIYMAPSSIPNAGFGLYTIRDIKAREALLPFTDAPSIPVCDEYAKGDLELHHWNHGDYLWGGTGLAEFECENVSESVVTFGSMCNFHTYLANVIPQNAKYDDTIGGGRFSNPGAGAFSYHTGHDFHAELDINAGQEIFCDYGETWLDTREGTFADHVPREDDFNKGAAALKSIHRNLIKKDIEFEASDEILGLVKSIASKHNDRIASTLPNTMEALGEIVEKIKTRGSDSIEDIAKFLAENTIEKRDTSWILENGICMENIKPGISNIEHAGRGAFAQNHIAMGAIVSPGPLLNIVDKDLLNMYEYNEEEAHFELFTKQLLLNYCFGHVDSKLLLCPQSNMILINHKSCRNTNGECGNNGPNARVQWGTTWDKDTKDWLELSMEEIEFNTAEKRRGLSLEVVATRDILPGEEITMDYGPAWEVAWEEHLVLWEVFFDEIDDGRYIPVRTLTDNQDFRTVDELEDDPYPTNVLMVCYYPEGFEDEESYSEEEWWSGENIAPVNGMDASYDLYPCEITKKSEDPGTVSVRIYPAYDSEKYVQLYDYDMKSISFRMAPYTSDVHLEGTFRHLIEIPDDIFPEQWKEAIQ</sequence>
<protein>
    <recommendedName>
        <fullName evidence="2">SET domain-containing protein</fullName>
    </recommendedName>
</protein>
<evidence type="ECO:0000313" key="3">
    <source>
        <dbReference type="EMBL" id="CAE0470421.1"/>
    </source>
</evidence>
<name>A0A7S3Q9J0_9STRA</name>
<dbReference type="InterPro" id="IPR046341">
    <property type="entry name" value="SET_dom_sf"/>
</dbReference>
<accession>A0A7S3Q9J0</accession>
<organism evidence="3">
    <name type="scientific">Chaetoceros debilis</name>
    <dbReference type="NCBI Taxonomy" id="122233"/>
    <lineage>
        <taxon>Eukaryota</taxon>
        <taxon>Sar</taxon>
        <taxon>Stramenopiles</taxon>
        <taxon>Ochrophyta</taxon>
        <taxon>Bacillariophyta</taxon>
        <taxon>Coscinodiscophyceae</taxon>
        <taxon>Chaetocerotophycidae</taxon>
        <taxon>Chaetocerotales</taxon>
        <taxon>Chaetocerotaceae</taxon>
        <taxon>Chaetoceros</taxon>
    </lineage>
</organism>
<evidence type="ECO:0000259" key="2">
    <source>
        <dbReference type="PROSITE" id="PS50280"/>
    </source>
</evidence>
<reference evidence="3" key="1">
    <citation type="submission" date="2021-01" db="EMBL/GenBank/DDBJ databases">
        <authorList>
            <person name="Corre E."/>
            <person name="Pelletier E."/>
            <person name="Niang G."/>
            <person name="Scheremetjew M."/>
            <person name="Finn R."/>
            <person name="Kale V."/>
            <person name="Holt S."/>
            <person name="Cochrane G."/>
            <person name="Meng A."/>
            <person name="Brown T."/>
            <person name="Cohen L."/>
        </authorList>
    </citation>
    <scope>NUCLEOTIDE SEQUENCE</scope>
    <source>
        <strain evidence="3">MM31A-1</strain>
    </source>
</reference>
<dbReference type="CDD" id="cd08161">
    <property type="entry name" value="SET"/>
    <property type="match status" value="1"/>
</dbReference>
<evidence type="ECO:0000256" key="1">
    <source>
        <dbReference type="SAM" id="SignalP"/>
    </source>
</evidence>
<feature type="signal peptide" evidence="1">
    <location>
        <begin position="1"/>
        <end position="17"/>
    </location>
</feature>
<dbReference type="SUPFAM" id="SSF82199">
    <property type="entry name" value="SET domain"/>
    <property type="match status" value="2"/>
</dbReference>
<dbReference type="EMBL" id="HBIO01019860">
    <property type="protein sequence ID" value="CAE0470421.1"/>
    <property type="molecule type" value="Transcribed_RNA"/>
</dbReference>
<dbReference type="PROSITE" id="PS50280">
    <property type="entry name" value="SET"/>
    <property type="match status" value="1"/>
</dbReference>